<dbReference type="InterPro" id="IPR016181">
    <property type="entry name" value="Acyl_CoA_acyltransferase"/>
</dbReference>
<keyword evidence="2 5" id="KW-0808">Transferase</keyword>
<dbReference type="Gene3D" id="3.40.630.30">
    <property type="match status" value="1"/>
</dbReference>
<evidence type="ECO:0000256" key="2">
    <source>
        <dbReference type="ARBA" id="ARBA00022679"/>
    </source>
</evidence>
<keyword evidence="3" id="KW-0012">Acyltransferase</keyword>
<dbReference type="PANTHER" id="PTHR10545">
    <property type="entry name" value="DIAMINE N-ACETYLTRANSFERASE"/>
    <property type="match status" value="1"/>
</dbReference>
<dbReference type="EMBL" id="MQVX01000001">
    <property type="protein sequence ID" value="PQJ16025.1"/>
    <property type="molecule type" value="Genomic_DNA"/>
</dbReference>
<dbReference type="Proteomes" id="UP000239366">
    <property type="component" value="Unassembled WGS sequence"/>
</dbReference>
<feature type="domain" description="N-acetyltransferase" evidence="4">
    <location>
        <begin position="5"/>
        <end position="162"/>
    </location>
</feature>
<dbReference type="PANTHER" id="PTHR10545:SF29">
    <property type="entry name" value="GH14572P-RELATED"/>
    <property type="match status" value="1"/>
</dbReference>
<protein>
    <submittedName>
        <fullName evidence="5">GNAT family N-acetyltransferase</fullName>
    </submittedName>
</protein>
<name>A0A2S7T941_9FLAO</name>
<dbReference type="CDD" id="cd04301">
    <property type="entry name" value="NAT_SF"/>
    <property type="match status" value="1"/>
</dbReference>
<evidence type="ECO:0000256" key="3">
    <source>
        <dbReference type="ARBA" id="ARBA00023315"/>
    </source>
</evidence>
<comment type="similarity">
    <text evidence="1">Belongs to the acetyltransferase family.</text>
</comment>
<comment type="caution">
    <text evidence="5">The sequence shown here is derived from an EMBL/GenBank/DDBJ whole genome shotgun (WGS) entry which is preliminary data.</text>
</comment>
<dbReference type="SUPFAM" id="SSF55729">
    <property type="entry name" value="Acyl-CoA N-acyltransferases (Nat)"/>
    <property type="match status" value="1"/>
</dbReference>
<evidence type="ECO:0000313" key="5">
    <source>
        <dbReference type="EMBL" id="PQJ16025.1"/>
    </source>
</evidence>
<dbReference type="OrthoDB" id="9805924at2"/>
<dbReference type="GO" id="GO:0008080">
    <property type="term" value="F:N-acetyltransferase activity"/>
    <property type="evidence" value="ECO:0007669"/>
    <property type="project" value="UniProtKB-ARBA"/>
</dbReference>
<dbReference type="RefSeq" id="WP_105001695.1">
    <property type="nucleotide sequence ID" value="NZ_MQVX01000001.1"/>
</dbReference>
<dbReference type="FunFam" id="3.40.630.30:FF:000064">
    <property type="entry name" value="GNAT family acetyltransferase"/>
    <property type="match status" value="1"/>
</dbReference>
<accession>A0A2S7T941</accession>
<proteinExistence type="inferred from homology"/>
<organism evidence="5 6">
    <name type="scientific">Aureicoccus marinus</name>
    <dbReference type="NCBI Taxonomy" id="754435"/>
    <lineage>
        <taxon>Bacteria</taxon>
        <taxon>Pseudomonadati</taxon>
        <taxon>Bacteroidota</taxon>
        <taxon>Flavobacteriia</taxon>
        <taxon>Flavobacteriales</taxon>
        <taxon>Flavobacteriaceae</taxon>
        <taxon>Aureicoccus</taxon>
    </lineage>
</organism>
<dbReference type="InterPro" id="IPR051016">
    <property type="entry name" value="Diverse_Substrate_AcTransf"/>
</dbReference>
<dbReference type="InterPro" id="IPR000182">
    <property type="entry name" value="GNAT_dom"/>
</dbReference>
<dbReference type="AlphaFoldDB" id="A0A2S7T941"/>
<sequence length="162" mass="18750">METAFRIRLAEEPDMSAVLEMIQELADFENEPEQVEISAEDLKRDGFGSKPAFRCFVAEKEDEELVGMALVYPRYSTWKGIVLHLEDLLVKQAYRGQGAGAQLLDEVVRYGQEQGVLRVSWEVLDWNEKAIEFYRSRGARVMEDWHVVQLDGTALQDYFKNR</sequence>
<dbReference type="Pfam" id="PF00583">
    <property type="entry name" value="Acetyltransf_1"/>
    <property type="match status" value="1"/>
</dbReference>
<dbReference type="PROSITE" id="PS51186">
    <property type="entry name" value="GNAT"/>
    <property type="match status" value="1"/>
</dbReference>
<evidence type="ECO:0000259" key="4">
    <source>
        <dbReference type="PROSITE" id="PS51186"/>
    </source>
</evidence>
<keyword evidence="6" id="KW-1185">Reference proteome</keyword>
<evidence type="ECO:0000256" key="1">
    <source>
        <dbReference type="ARBA" id="ARBA00008694"/>
    </source>
</evidence>
<gene>
    <name evidence="5" type="ORF">BST99_10080</name>
</gene>
<evidence type="ECO:0000313" key="6">
    <source>
        <dbReference type="Proteomes" id="UP000239366"/>
    </source>
</evidence>
<reference evidence="6" key="1">
    <citation type="submission" date="2016-11" db="EMBL/GenBank/DDBJ databases">
        <title>Trade-off between light-utilization and light-protection in marine flavobacteria.</title>
        <authorList>
            <person name="Kumagai Y."/>
            <person name="Yoshizawa S."/>
            <person name="Kogure K."/>
        </authorList>
    </citation>
    <scope>NUCLEOTIDE SEQUENCE [LARGE SCALE GENOMIC DNA]</scope>
    <source>
        <strain evidence="6">SG-18</strain>
    </source>
</reference>